<dbReference type="Proteomes" id="UP000187404">
    <property type="component" value="Unassembled WGS sequence"/>
</dbReference>
<keyword evidence="2" id="KW-0472">Membrane</keyword>
<protein>
    <submittedName>
        <fullName evidence="3">Uncharacterized protein</fullName>
    </submittedName>
</protein>
<evidence type="ECO:0000256" key="1">
    <source>
        <dbReference type="SAM" id="MobiDB-lite"/>
    </source>
</evidence>
<accession>A0A1Q9JK78</accession>
<feature type="transmembrane region" description="Helical" evidence="2">
    <location>
        <begin position="6"/>
        <end position="34"/>
    </location>
</feature>
<name>A0A1Q9JK78_9FIRM</name>
<feature type="region of interest" description="Disordered" evidence="1">
    <location>
        <begin position="45"/>
        <end position="80"/>
    </location>
</feature>
<evidence type="ECO:0000313" key="4">
    <source>
        <dbReference type="Proteomes" id="UP000187404"/>
    </source>
</evidence>
<sequence>MTVTTLQTILITALIATWLVFSIVFLISSIQSFFNDRKREKREEESAARDLKYHEERMKREKEQAEHEREYHEKRMKSLE</sequence>
<gene>
    <name evidence="3" type="ORF">BHK98_11385</name>
</gene>
<keyword evidence="4" id="KW-1185">Reference proteome</keyword>
<comment type="caution">
    <text evidence="3">The sequence shown here is derived from an EMBL/GenBank/DDBJ whole genome shotgun (WGS) entry which is preliminary data.</text>
</comment>
<evidence type="ECO:0000313" key="3">
    <source>
        <dbReference type="EMBL" id="OLR56618.1"/>
    </source>
</evidence>
<organism evidence="3 4">
    <name type="scientific">Hornefia porci</name>
    <dbReference type="NCBI Taxonomy" id="2652292"/>
    <lineage>
        <taxon>Bacteria</taxon>
        <taxon>Bacillati</taxon>
        <taxon>Bacillota</taxon>
        <taxon>Clostridia</taxon>
        <taxon>Peptostreptococcales</taxon>
        <taxon>Anaerovoracaceae</taxon>
        <taxon>Hornefia</taxon>
    </lineage>
</organism>
<keyword evidence="2" id="KW-0812">Transmembrane</keyword>
<keyword evidence="2" id="KW-1133">Transmembrane helix</keyword>
<dbReference type="AlphaFoldDB" id="A0A1Q9JK78"/>
<reference evidence="3 4" key="1">
    <citation type="journal article" date="2016" name="Appl. Environ. Microbiol.">
        <title>Function and Phylogeny of Bacterial Butyryl Coenzyme A:Acetate Transferases and Their Diversity in the Proximal Colon of Swine.</title>
        <authorList>
            <person name="Trachsel J."/>
            <person name="Bayles D.O."/>
            <person name="Looft T."/>
            <person name="Levine U.Y."/>
            <person name="Allen H.K."/>
        </authorList>
    </citation>
    <scope>NUCLEOTIDE SEQUENCE [LARGE SCALE GENOMIC DNA]</scope>
    <source>
        <strain evidence="3 4">68-3-10</strain>
    </source>
</reference>
<dbReference type="OrthoDB" id="2087526at2"/>
<proteinExistence type="predicted"/>
<dbReference type="RefSeq" id="WP_075714378.1">
    <property type="nucleotide sequence ID" value="NZ_MJIE01000001.1"/>
</dbReference>
<dbReference type="STRING" id="1261640.BHK98_11385"/>
<dbReference type="EMBL" id="MJIE01000001">
    <property type="protein sequence ID" value="OLR56618.1"/>
    <property type="molecule type" value="Genomic_DNA"/>
</dbReference>
<evidence type="ECO:0000256" key="2">
    <source>
        <dbReference type="SAM" id="Phobius"/>
    </source>
</evidence>